<accession>A0A1B2RC19</accession>
<organism evidence="1">
    <name type="scientific">Bacillus thuringiensis</name>
    <dbReference type="NCBI Taxonomy" id="1428"/>
    <lineage>
        <taxon>Bacteria</taxon>
        <taxon>Bacillati</taxon>
        <taxon>Bacillota</taxon>
        <taxon>Bacilli</taxon>
        <taxon>Bacillales</taxon>
        <taxon>Bacillaceae</taxon>
        <taxon>Bacillus</taxon>
        <taxon>Bacillus cereus group</taxon>
    </lineage>
</organism>
<dbReference type="SUPFAM" id="SSF47413">
    <property type="entry name" value="lambda repressor-like DNA-binding domains"/>
    <property type="match status" value="1"/>
</dbReference>
<dbReference type="InterPro" id="IPR001387">
    <property type="entry name" value="Cro/C1-type_HTH"/>
</dbReference>
<keyword evidence="1" id="KW-0614">Plasmid</keyword>
<name>A0A1B2RC19_BACTU</name>
<dbReference type="AlphaFoldDB" id="A0A1B2RC19"/>
<proteinExistence type="predicted"/>
<geneLocation type="plasmid" evidence="1">
    <name>pFR260</name>
</geneLocation>
<dbReference type="Pfam" id="PF13443">
    <property type="entry name" value="HTH_26"/>
    <property type="match status" value="1"/>
</dbReference>
<reference evidence="1" key="1">
    <citation type="submission" date="2016-05" db="EMBL/GenBank/DDBJ databases">
        <title>Complete sequence and organization of pFR260, the Bacillus thuringiensis INTA Fr7-4 plasmid harbouring the insecticidal genes.</title>
        <authorList>
            <person name="Navas L.E."/>
            <person name="Amadio A.F."/>
            <person name="Ortiz E.M."/>
            <person name="Sauka D.H."/>
            <person name="Benintende G.B."/>
            <person name="Zandomeni R.O."/>
            <person name="Berretta M.F."/>
        </authorList>
    </citation>
    <scope>NUCLEOTIDE SEQUENCE</scope>
    <source>
        <strain evidence="1">INTA Fr7-4</strain>
        <plasmid evidence="1">pFR260</plasmid>
    </source>
</reference>
<dbReference type="GO" id="GO:0003677">
    <property type="term" value="F:DNA binding"/>
    <property type="evidence" value="ECO:0007669"/>
    <property type="project" value="InterPro"/>
</dbReference>
<dbReference type="RefSeq" id="WP_076776064.1">
    <property type="nucleotide sequence ID" value="NZ_KX258624.1"/>
</dbReference>
<evidence type="ECO:0000313" key="1">
    <source>
        <dbReference type="EMBL" id="AOB42146.1"/>
    </source>
</evidence>
<dbReference type="CDD" id="cd00093">
    <property type="entry name" value="HTH_XRE"/>
    <property type="match status" value="1"/>
</dbReference>
<dbReference type="EMBL" id="KX258624">
    <property type="protein sequence ID" value="AOB42146.1"/>
    <property type="molecule type" value="Genomic_DNA"/>
</dbReference>
<gene>
    <name evidence="1" type="ORF">pFR260_049c</name>
</gene>
<protein>
    <submittedName>
        <fullName evidence="1">PXO1 ORF14-like protein</fullName>
    </submittedName>
</protein>
<dbReference type="InterPro" id="IPR010982">
    <property type="entry name" value="Lambda_DNA-bd_dom_sf"/>
</dbReference>
<sequence length="575" mass="67257">MERLTQLFTDALLISEPLYGNNKVVWNKWTAYSSDVEKDNTKVVTSQYVSPSFSALVSWLSKKNEEGITSLQIGIKLKEYKDEIHATIEKVLEDEFKNANKFIDGTIIQGDVNEDETDEPVDKEYFEVNNSAVYFKLRDGISKNHFEEDAGMGVKSYPIETKESNAIAQLSSHRDEDLKLIKDDEASRWNTLVNDVMSNMDDLTADVLDSITIQWLAQAKSPDEFIEFSYEQVLDMCNVPKKKVSKGEYYRPEDKIKVAKRIAALASIFIYLNDDNEVVVLNEENEHDEKYKVKREVVKRLFVLDSVVLWRHNTTNEYMGIESCRIKPGSFLTSYLYGSNNTTALLSKKALEYNSYRHKYHKRLIRYLTWQWRIRQIYSTLKRPYSIGGDKGLLAVMAIPLTWKPSRIREHLENVLTDLEKENVISKWEYTVSLDEERFNKKNWFKDYWVNLNITILPPEELIKSMYNLPKKKTLELENNTESSVEYFERAKDVVSMPPKKNSEELNSFDEEAVREKILKQRKVDNKSIRELAKEIRISAPTLSRFCNRETKRLSVNAIEKMSKWYERQGILEKM</sequence>